<keyword evidence="3" id="KW-1185">Reference proteome</keyword>
<name>A0A811UXN9_CERCA</name>
<gene>
    <name evidence="2" type="ORF">CCAP1982_LOCUS12446</name>
</gene>
<reference evidence="2" key="1">
    <citation type="submission" date="2020-11" db="EMBL/GenBank/DDBJ databases">
        <authorList>
            <person name="Whitehead M."/>
        </authorList>
    </citation>
    <scope>NUCLEOTIDE SEQUENCE</scope>
    <source>
        <strain evidence="2">EGII</strain>
    </source>
</reference>
<keyword evidence="1" id="KW-0812">Transmembrane</keyword>
<keyword evidence="1" id="KW-1133">Transmembrane helix</keyword>
<evidence type="ECO:0000256" key="1">
    <source>
        <dbReference type="SAM" id="Phobius"/>
    </source>
</evidence>
<evidence type="ECO:0000313" key="2">
    <source>
        <dbReference type="EMBL" id="CAD7004022.1"/>
    </source>
</evidence>
<evidence type="ECO:0000313" key="3">
    <source>
        <dbReference type="Proteomes" id="UP000606786"/>
    </source>
</evidence>
<organism evidence="2 3">
    <name type="scientific">Ceratitis capitata</name>
    <name type="common">Mediterranean fruit fly</name>
    <name type="synonym">Tephritis capitata</name>
    <dbReference type="NCBI Taxonomy" id="7213"/>
    <lineage>
        <taxon>Eukaryota</taxon>
        <taxon>Metazoa</taxon>
        <taxon>Ecdysozoa</taxon>
        <taxon>Arthropoda</taxon>
        <taxon>Hexapoda</taxon>
        <taxon>Insecta</taxon>
        <taxon>Pterygota</taxon>
        <taxon>Neoptera</taxon>
        <taxon>Endopterygota</taxon>
        <taxon>Diptera</taxon>
        <taxon>Brachycera</taxon>
        <taxon>Muscomorpha</taxon>
        <taxon>Tephritoidea</taxon>
        <taxon>Tephritidae</taxon>
        <taxon>Ceratitis</taxon>
        <taxon>Ceratitis</taxon>
    </lineage>
</organism>
<dbReference type="AlphaFoldDB" id="A0A811UXN9"/>
<dbReference type="Proteomes" id="UP000606786">
    <property type="component" value="Unassembled WGS sequence"/>
</dbReference>
<keyword evidence="1" id="KW-0472">Membrane</keyword>
<sequence>ILPQTGILFYWLLVLKTQTILTASTLGYIMLVYHFIGMLKQLNATANTAINYSFNAYPQK</sequence>
<proteinExistence type="predicted"/>
<feature type="non-terminal residue" evidence="2">
    <location>
        <position position="1"/>
    </location>
</feature>
<dbReference type="EMBL" id="CAJHJT010000034">
    <property type="protein sequence ID" value="CAD7004022.1"/>
    <property type="molecule type" value="Genomic_DNA"/>
</dbReference>
<protein>
    <submittedName>
        <fullName evidence="2">(Mediterranean fruit fly) hypothetical protein</fullName>
    </submittedName>
</protein>
<feature type="transmembrane region" description="Helical" evidence="1">
    <location>
        <begin position="6"/>
        <end position="33"/>
    </location>
</feature>
<accession>A0A811UXN9</accession>
<comment type="caution">
    <text evidence="2">The sequence shown here is derived from an EMBL/GenBank/DDBJ whole genome shotgun (WGS) entry which is preliminary data.</text>
</comment>